<gene>
    <name evidence="1" type="ORF">FDY95_13060</name>
</gene>
<dbReference type="EMBL" id="VAJM01000005">
    <property type="protein sequence ID" value="TLM92356.1"/>
    <property type="molecule type" value="Genomic_DNA"/>
</dbReference>
<dbReference type="OrthoDB" id="881396at2"/>
<proteinExistence type="predicted"/>
<organism evidence="1 2">
    <name type="scientific">Hymenobacter jeollabukensis</name>
    <dbReference type="NCBI Taxonomy" id="2025313"/>
    <lineage>
        <taxon>Bacteria</taxon>
        <taxon>Pseudomonadati</taxon>
        <taxon>Bacteroidota</taxon>
        <taxon>Cytophagia</taxon>
        <taxon>Cytophagales</taxon>
        <taxon>Hymenobacteraceae</taxon>
        <taxon>Hymenobacter</taxon>
    </lineage>
</organism>
<keyword evidence="2" id="KW-1185">Reference proteome</keyword>
<dbReference type="RefSeq" id="WP_138078206.1">
    <property type="nucleotide sequence ID" value="NZ_VAJM01000005.1"/>
</dbReference>
<name>A0A5R8WPW6_9BACT</name>
<dbReference type="Proteomes" id="UP000305517">
    <property type="component" value="Unassembled WGS sequence"/>
</dbReference>
<protein>
    <submittedName>
        <fullName evidence="1">Uncharacterized protein</fullName>
    </submittedName>
</protein>
<reference evidence="1 2" key="1">
    <citation type="submission" date="2019-05" db="EMBL/GenBank/DDBJ databases">
        <title>Hymenobacter edaphi sp. nov., isolated from abandoned arsenic-contaminated farmland soil.</title>
        <authorList>
            <person name="Nie L."/>
        </authorList>
    </citation>
    <scope>NUCLEOTIDE SEQUENCE [LARGE SCALE GENOMIC DNA]</scope>
    <source>
        <strain evidence="1 2">1-3-3-8</strain>
    </source>
</reference>
<comment type="caution">
    <text evidence="1">The sequence shown here is derived from an EMBL/GenBank/DDBJ whole genome shotgun (WGS) entry which is preliminary data.</text>
</comment>
<evidence type="ECO:0000313" key="1">
    <source>
        <dbReference type="EMBL" id="TLM92356.1"/>
    </source>
</evidence>
<sequence length="134" mass="14819">MQKDDSQHQVHLDATTDFLGSDLQEAATKAGLDNRFQRWIEELKELHILELHPVVTDLQALKAHFGSGTLDHKLVGQLLHRLGDNTALVVHFADDSVQPRLLNLSKALLEAARQVAGGRTAAEDDLRADSALRK</sequence>
<evidence type="ECO:0000313" key="2">
    <source>
        <dbReference type="Proteomes" id="UP000305517"/>
    </source>
</evidence>
<accession>A0A5R8WPW6</accession>
<dbReference type="AlphaFoldDB" id="A0A5R8WPW6"/>